<keyword evidence="11" id="KW-1185">Reference proteome</keyword>
<dbReference type="EMBL" id="JAMZFT010000002">
    <property type="protein sequence ID" value="MCP1336506.1"/>
    <property type="molecule type" value="Genomic_DNA"/>
</dbReference>
<dbReference type="InterPro" id="IPR027417">
    <property type="entry name" value="P-loop_NTPase"/>
</dbReference>
<dbReference type="InterPro" id="IPR027368">
    <property type="entry name" value="MnmE_dom2"/>
</dbReference>
<dbReference type="InterPro" id="IPR025867">
    <property type="entry name" value="MnmE_helical"/>
</dbReference>
<evidence type="ECO:0000256" key="5">
    <source>
        <dbReference type="ARBA" id="ARBA00022958"/>
    </source>
</evidence>
<evidence type="ECO:0000256" key="1">
    <source>
        <dbReference type="ARBA" id="ARBA00011043"/>
    </source>
</evidence>
<dbReference type="Pfam" id="PF12631">
    <property type="entry name" value="MnmE_helical"/>
    <property type="match status" value="1"/>
</dbReference>
<dbReference type="AlphaFoldDB" id="A0A9J6PKA9"/>
<evidence type="ECO:0000256" key="8">
    <source>
        <dbReference type="RuleBase" id="RU003313"/>
    </source>
</evidence>
<sequence>MNDRDTIFALSTAAGRAGVAVIRVSGRRAPLVAERLCGRRPQARRAERAVLRHPGTGEALDDGLVLLFPAPRSFTGEDVLELQVHGSLAVVAVLLEVLSGEKDCRPAEPGEFTRRAFHNGKLDLTQVEGLADLIDATTEAQRRQARRQVDGALGTLYDGWRERLVRVAAHLEVMIDFPDEDVPQETRDLVAGQVRMLRDELRAHLDDSRRGERLRHGVSVVILGAPNAGKSSLLNLLAQREAAIVSEIAGTTRDVIEVHLDLGGYPVTLVDTAGLRETEDRIEAEGVRRTRARAADADIRLLVRDASIPGIPDLATMAEETSPDLVVYNKIDREGVATPFHEEAVRISCRTGAGVDTLLERLGALVRARFGLTEAPVLTRARHRRALGDCVSALERFLARDLSDDAPELAAEEIRFAVGSLGRITGRVDVEDLLDVVFRDFCIGK</sequence>
<dbReference type="Gene3D" id="3.30.1360.120">
    <property type="entry name" value="Probable tRNA modification gtpase trme, domain 1"/>
    <property type="match status" value="1"/>
</dbReference>
<evidence type="ECO:0000256" key="2">
    <source>
        <dbReference type="ARBA" id="ARBA00022694"/>
    </source>
</evidence>
<dbReference type="Gene3D" id="3.40.50.300">
    <property type="entry name" value="P-loop containing nucleotide triphosphate hydrolases"/>
    <property type="match status" value="1"/>
</dbReference>
<evidence type="ECO:0000256" key="6">
    <source>
        <dbReference type="ARBA" id="ARBA00023134"/>
    </source>
</evidence>
<comment type="subcellular location">
    <subcellularLocation>
        <location evidence="7">Cytoplasm</location>
    </subcellularLocation>
</comment>
<feature type="binding site" evidence="7">
    <location>
        <position position="81"/>
    </location>
    <ligand>
        <name>(6S)-5-formyl-5,6,7,8-tetrahydrofolate</name>
        <dbReference type="ChEBI" id="CHEBI:57457"/>
    </ligand>
</feature>
<dbReference type="GO" id="GO:0005737">
    <property type="term" value="C:cytoplasm"/>
    <property type="evidence" value="ECO:0007669"/>
    <property type="project" value="UniProtKB-SubCell"/>
</dbReference>
<feature type="binding site" evidence="7">
    <location>
        <begin position="271"/>
        <end position="274"/>
    </location>
    <ligand>
        <name>GTP</name>
        <dbReference type="ChEBI" id="CHEBI:37565"/>
    </ligand>
</feature>
<keyword evidence="6 7" id="KW-0342">GTP-binding</keyword>
<reference evidence="10" key="1">
    <citation type="submission" date="2022-06" db="EMBL/GenBank/DDBJ databases">
        <title>Isolation and Genomics of Futiania mangrovii gen. nov., sp. nov., a Rare and Metabolically-versatile member in the Class Alphaproteobacteria.</title>
        <authorList>
            <person name="Liu L."/>
            <person name="Huang W.-C."/>
            <person name="Pan J."/>
            <person name="Li J."/>
            <person name="Huang Y."/>
            <person name="Du H."/>
            <person name="Liu Y."/>
            <person name="Li M."/>
        </authorList>
    </citation>
    <scope>NUCLEOTIDE SEQUENCE</scope>
    <source>
        <strain evidence="10">FT118</strain>
    </source>
</reference>
<name>A0A9J6PKA9_9PROT</name>
<comment type="caution">
    <text evidence="10">The sequence shown here is derived from an EMBL/GenBank/DDBJ whole genome shotgun (WGS) entry which is preliminary data.</text>
</comment>
<dbReference type="Gene3D" id="1.20.120.430">
    <property type="entry name" value="tRNA modification GTPase MnmE domain 2"/>
    <property type="match status" value="1"/>
</dbReference>
<comment type="function">
    <text evidence="7">Exhibits a very high intrinsic GTPase hydrolysis rate. Involved in the addition of a carboxymethylaminomethyl (cmnm) group at the wobble position (U34) of certain tRNAs, forming tRNA-cmnm(5)s(2)U34.</text>
</comment>
<evidence type="ECO:0000313" key="11">
    <source>
        <dbReference type="Proteomes" id="UP001055804"/>
    </source>
</evidence>
<feature type="binding site" evidence="7">
    <location>
        <position position="246"/>
    </location>
    <ligand>
        <name>K(+)</name>
        <dbReference type="ChEBI" id="CHEBI:29103"/>
    </ligand>
</feature>
<dbReference type="InterPro" id="IPR027266">
    <property type="entry name" value="TrmE/GcvT-like"/>
</dbReference>
<dbReference type="SUPFAM" id="SSF116878">
    <property type="entry name" value="TrmE connector domain"/>
    <property type="match status" value="1"/>
</dbReference>
<feature type="binding site" evidence="7">
    <location>
        <position position="248"/>
    </location>
    <ligand>
        <name>K(+)</name>
        <dbReference type="ChEBI" id="CHEBI:29103"/>
    </ligand>
</feature>
<feature type="binding site" evidence="7">
    <location>
        <position position="252"/>
    </location>
    <ligand>
        <name>Mg(2+)</name>
        <dbReference type="ChEBI" id="CHEBI:18420"/>
    </ligand>
</feature>
<keyword evidence="4 7" id="KW-0378">Hydrolase</keyword>
<dbReference type="FunFam" id="3.30.1360.120:FF:000007">
    <property type="entry name" value="tRNA modification GTPase GTPBP3, mitochondrial"/>
    <property type="match status" value="1"/>
</dbReference>
<feature type="binding site" evidence="7">
    <location>
        <position position="23"/>
    </location>
    <ligand>
        <name>(6S)-5-formyl-5,6,7,8-tetrahydrofolate</name>
        <dbReference type="ChEBI" id="CHEBI:57457"/>
    </ligand>
</feature>
<dbReference type="Pfam" id="PF10396">
    <property type="entry name" value="TrmE_N"/>
    <property type="match status" value="1"/>
</dbReference>
<dbReference type="NCBIfam" id="NF003661">
    <property type="entry name" value="PRK05291.1-3"/>
    <property type="match status" value="1"/>
</dbReference>
<keyword evidence="7" id="KW-0963">Cytoplasm</keyword>
<keyword evidence="7" id="KW-0479">Metal-binding</keyword>
<evidence type="ECO:0000259" key="9">
    <source>
        <dbReference type="PROSITE" id="PS51709"/>
    </source>
</evidence>
<dbReference type="CDD" id="cd14858">
    <property type="entry name" value="TrmE_N"/>
    <property type="match status" value="1"/>
</dbReference>
<evidence type="ECO:0000256" key="3">
    <source>
        <dbReference type="ARBA" id="ARBA00022741"/>
    </source>
</evidence>
<proteinExistence type="inferred from homology"/>
<dbReference type="NCBIfam" id="TIGR00450">
    <property type="entry name" value="mnmE_trmE_thdF"/>
    <property type="match status" value="1"/>
</dbReference>
<dbReference type="InterPro" id="IPR004520">
    <property type="entry name" value="GTPase_MnmE"/>
</dbReference>
<feature type="binding site" evidence="7">
    <location>
        <position position="227"/>
    </location>
    <ligand>
        <name>K(+)</name>
        <dbReference type="ChEBI" id="CHEBI:29103"/>
    </ligand>
</feature>
<dbReference type="GO" id="GO:0005525">
    <property type="term" value="F:GTP binding"/>
    <property type="evidence" value="ECO:0007669"/>
    <property type="project" value="UniProtKB-UniRule"/>
</dbReference>
<feature type="binding site" evidence="7">
    <location>
        <position position="231"/>
    </location>
    <ligand>
        <name>Mg(2+)</name>
        <dbReference type="ChEBI" id="CHEBI:18420"/>
    </ligand>
</feature>
<protein>
    <recommendedName>
        <fullName evidence="7">tRNA modification GTPase MnmE</fullName>
        <ecNumber evidence="7">3.6.-.-</ecNumber>
    </recommendedName>
</protein>
<keyword evidence="3 7" id="KW-0547">Nucleotide-binding</keyword>
<dbReference type="EC" id="3.6.-.-" evidence="7"/>
<comment type="cofactor">
    <cofactor evidence="7">
        <name>K(+)</name>
        <dbReference type="ChEBI" id="CHEBI:29103"/>
    </cofactor>
    <text evidence="7">Binds 1 potassium ion per subunit.</text>
</comment>
<comment type="subunit">
    <text evidence="7">Homodimer. Heterotetramer of two MnmE and two MnmG subunits.</text>
</comment>
<feature type="binding site" evidence="7">
    <location>
        <position position="445"/>
    </location>
    <ligand>
        <name>(6S)-5-formyl-5,6,7,8-tetrahydrofolate</name>
        <dbReference type="ChEBI" id="CHEBI:57457"/>
    </ligand>
</feature>
<dbReference type="InterPro" id="IPR006073">
    <property type="entry name" value="GTP-bd"/>
</dbReference>
<dbReference type="InterPro" id="IPR031168">
    <property type="entry name" value="G_TrmE"/>
</dbReference>
<dbReference type="HAMAP" id="MF_00379">
    <property type="entry name" value="GTPase_MnmE"/>
    <property type="match status" value="1"/>
</dbReference>
<feature type="binding site" evidence="7">
    <location>
        <position position="121"/>
    </location>
    <ligand>
        <name>(6S)-5-formyl-5,6,7,8-tetrahydrofolate</name>
        <dbReference type="ChEBI" id="CHEBI:57457"/>
    </ligand>
</feature>
<evidence type="ECO:0000313" key="10">
    <source>
        <dbReference type="EMBL" id="MCP1336506.1"/>
    </source>
</evidence>
<evidence type="ECO:0000256" key="4">
    <source>
        <dbReference type="ARBA" id="ARBA00022801"/>
    </source>
</evidence>
<keyword evidence="5 7" id="KW-0630">Potassium</keyword>
<dbReference type="Pfam" id="PF01926">
    <property type="entry name" value="MMR_HSR1"/>
    <property type="match status" value="1"/>
</dbReference>
<dbReference type="Proteomes" id="UP001055804">
    <property type="component" value="Unassembled WGS sequence"/>
</dbReference>
<dbReference type="GO" id="GO:0002098">
    <property type="term" value="P:tRNA wobble uridine modification"/>
    <property type="evidence" value="ECO:0007669"/>
    <property type="project" value="TreeGrafter"/>
</dbReference>
<gene>
    <name evidence="7 10" type="primary">mnmE</name>
    <name evidence="7" type="synonym">trmE</name>
    <name evidence="10" type="ORF">NJQ99_08815</name>
</gene>
<feature type="binding site" evidence="7">
    <location>
        <position position="251"/>
    </location>
    <ligand>
        <name>K(+)</name>
        <dbReference type="ChEBI" id="CHEBI:29103"/>
    </ligand>
</feature>
<organism evidence="10 11">
    <name type="scientific">Futiania mangrovi</name>
    <dbReference type="NCBI Taxonomy" id="2959716"/>
    <lineage>
        <taxon>Bacteria</taxon>
        <taxon>Pseudomonadati</taxon>
        <taxon>Pseudomonadota</taxon>
        <taxon>Alphaproteobacteria</taxon>
        <taxon>Futianiales</taxon>
        <taxon>Futianiaceae</taxon>
        <taxon>Futiania</taxon>
    </lineage>
</organism>
<feature type="binding site" evidence="7">
    <location>
        <begin position="246"/>
        <end position="252"/>
    </location>
    <ligand>
        <name>GTP</name>
        <dbReference type="ChEBI" id="CHEBI:37565"/>
    </ligand>
</feature>
<comment type="caution">
    <text evidence="7">Lacks conserved residue(s) required for the propagation of feature annotation.</text>
</comment>
<evidence type="ECO:0000256" key="7">
    <source>
        <dbReference type="HAMAP-Rule" id="MF_00379"/>
    </source>
</evidence>
<dbReference type="GO" id="GO:0030488">
    <property type="term" value="P:tRNA methylation"/>
    <property type="evidence" value="ECO:0007669"/>
    <property type="project" value="TreeGrafter"/>
</dbReference>
<dbReference type="InterPro" id="IPR005225">
    <property type="entry name" value="Small_GTP-bd"/>
</dbReference>
<dbReference type="SUPFAM" id="SSF52540">
    <property type="entry name" value="P-loop containing nucleoside triphosphate hydrolases"/>
    <property type="match status" value="1"/>
</dbReference>
<comment type="similarity">
    <text evidence="1 7 8">Belongs to the TRAFAC class TrmE-Era-EngA-EngB-Septin-like GTPase superfamily. TrmE GTPase family.</text>
</comment>
<dbReference type="CDD" id="cd04164">
    <property type="entry name" value="trmE"/>
    <property type="match status" value="1"/>
</dbReference>
<dbReference type="NCBIfam" id="TIGR00231">
    <property type="entry name" value="small_GTP"/>
    <property type="match status" value="1"/>
</dbReference>
<dbReference type="PANTHER" id="PTHR42714">
    <property type="entry name" value="TRNA MODIFICATION GTPASE GTPBP3"/>
    <property type="match status" value="1"/>
</dbReference>
<dbReference type="RefSeq" id="WP_269332463.1">
    <property type="nucleotide sequence ID" value="NZ_JAMZFT010000002.1"/>
</dbReference>
<dbReference type="InterPro" id="IPR018948">
    <property type="entry name" value="GTP-bd_TrmE_N"/>
</dbReference>
<keyword evidence="7" id="KW-0460">Magnesium</keyword>
<dbReference type="PANTHER" id="PTHR42714:SF2">
    <property type="entry name" value="TRNA MODIFICATION GTPASE GTPBP3, MITOCHONDRIAL"/>
    <property type="match status" value="1"/>
</dbReference>
<keyword evidence="2 7" id="KW-0819">tRNA processing</keyword>
<feature type="domain" description="TrmE-type G" evidence="9">
    <location>
        <begin position="217"/>
        <end position="367"/>
    </location>
</feature>
<accession>A0A9J6PKA9</accession>
<feature type="binding site" evidence="7">
    <location>
        <begin position="227"/>
        <end position="232"/>
    </location>
    <ligand>
        <name>GTP</name>
        <dbReference type="ChEBI" id="CHEBI:37565"/>
    </ligand>
</feature>
<dbReference type="PROSITE" id="PS51709">
    <property type="entry name" value="G_TRME"/>
    <property type="match status" value="1"/>
</dbReference>
<dbReference type="GO" id="GO:0003924">
    <property type="term" value="F:GTPase activity"/>
    <property type="evidence" value="ECO:0007669"/>
    <property type="project" value="UniProtKB-UniRule"/>
</dbReference>
<dbReference type="GO" id="GO:0046872">
    <property type="term" value="F:metal ion binding"/>
    <property type="evidence" value="ECO:0007669"/>
    <property type="project" value="UniProtKB-KW"/>
</dbReference>